<dbReference type="RefSeq" id="XP_028479725.1">
    <property type="nucleotide sequence ID" value="XM_028615868.1"/>
</dbReference>
<evidence type="ECO:0000256" key="1">
    <source>
        <dbReference type="SAM" id="MobiDB-lite"/>
    </source>
</evidence>
<dbReference type="GeneID" id="39584568"/>
<keyword evidence="3" id="KW-1185">Reference proteome</keyword>
<feature type="region of interest" description="Disordered" evidence="1">
    <location>
        <begin position="547"/>
        <end position="597"/>
    </location>
</feature>
<dbReference type="Proteomes" id="UP000279236">
    <property type="component" value="Unassembled WGS sequence"/>
</dbReference>
<gene>
    <name evidence="2" type="ORF">EHS24_000025</name>
</gene>
<accession>A0A427Y980</accession>
<dbReference type="STRING" id="105984.A0A427Y980"/>
<name>A0A427Y980_9TREE</name>
<protein>
    <submittedName>
        <fullName evidence="2">Uncharacterized protein</fullName>
    </submittedName>
</protein>
<feature type="region of interest" description="Disordered" evidence="1">
    <location>
        <begin position="175"/>
        <end position="219"/>
    </location>
</feature>
<dbReference type="EMBL" id="RSCE01000001">
    <property type="protein sequence ID" value="RSH87517.1"/>
    <property type="molecule type" value="Genomic_DNA"/>
</dbReference>
<proteinExistence type="predicted"/>
<sequence>MTETATTTAVPPATQTVTDGYFRWTDVVWHWAKDLDPYHRNALTALTHTRALGSPDHPLVEAGKEGVELYTCTLSDGIEYLCFSLKQVQYIVHFIHKNRMADPAYLDYKHALATAKGDQKPDEPPLNPEIKPVPLPNTFLPASLFVDVKTTVATSGLKKLHVAVTRRNKALKKRGGLAAQSASATETETETDTLGTATPAADRLIDSKKQPEVEDPPVEIVVSPPPAAATVEETLQACAAESLEADVQTPSPDAYYNLVQQAVILAGTGGVMAAWSTMLNKENELDGVETETLESGAATPESEGGHKLDFSIGRTLFIALDVRTSTDNEVVDVGYSALWYAENPESGEYENAAETGHWIAQEEYTAESLTDTSPYAFGQTLPFPRRDLAAKLKRKLFELWRKAGGGATYVILHSPDSDMDALAALSLDVAEWGLDLHPPEWDYAAHANSLAKGKRFVVNTAQLWAAVEVGQEDDQSKDGVTTRTVKNVLEILFGEPIRIDDKDNAGNKATFLMTVFSRLVVESSLDSLRTMFQFAVLKQIAAAAGITKEDDPNDTSVSATPAEEPNESEGDPDDYYDPDFEGGTFYVPDSDDDEDND</sequence>
<dbReference type="OrthoDB" id="5953249at2759"/>
<reference evidence="2 3" key="1">
    <citation type="submission" date="2018-11" db="EMBL/GenBank/DDBJ databases">
        <title>Genome sequence of Apiotrichum porosum DSM 27194.</title>
        <authorList>
            <person name="Aliyu H."/>
            <person name="Gorte O."/>
            <person name="Ochsenreither K."/>
        </authorList>
    </citation>
    <scope>NUCLEOTIDE SEQUENCE [LARGE SCALE GENOMIC DNA]</scope>
    <source>
        <strain evidence="2 3">DSM 27194</strain>
    </source>
</reference>
<comment type="caution">
    <text evidence="2">The sequence shown here is derived from an EMBL/GenBank/DDBJ whole genome shotgun (WGS) entry which is preliminary data.</text>
</comment>
<dbReference type="AlphaFoldDB" id="A0A427Y980"/>
<feature type="compositionally biased region" description="Basic and acidic residues" evidence="1">
    <location>
        <begin position="203"/>
        <end position="212"/>
    </location>
</feature>
<organism evidence="2 3">
    <name type="scientific">Apiotrichum porosum</name>
    <dbReference type="NCBI Taxonomy" id="105984"/>
    <lineage>
        <taxon>Eukaryota</taxon>
        <taxon>Fungi</taxon>
        <taxon>Dikarya</taxon>
        <taxon>Basidiomycota</taxon>
        <taxon>Agaricomycotina</taxon>
        <taxon>Tremellomycetes</taxon>
        <taxon>Trichosporonales</taxon>
        <taxon>Trichosporonaceae</taxon>
        <taxon>Apiotrichum</taxon>
    </lineage>
</organism>
<feature type="compositionally biased region" description="Acidic residues" evidence="1">
    <location>
        <begin position="564"/>
        <end position="580"/>
    </location>
</feature>
<evidence type="ECO:0000313" key="2">
    <source>
        <dbReference type="EMBL" id="RSH87517.1"/>
    </source>
</evidence>
<evidence type="ECO:0000313" key="3">
    <source>
        <dbReference type="Proteomes" id="UP000279236"/>
    </source>
</evidence>
<feature type="compositionally biased region" description="Low complexity" evidence="1">
    <location>
        <begin position="178"/>
        <end position="200"/>
    </location>
</feature>